<evidence type="ECO:0000313" key="4">
    <source>
        <dbReference type="EMBL" id="MFD1947246.1"/>
    </source>
</evidence>
<dbReference type="RefSeq" id="WP_343918156.1">
    <property type="nucleotide sequence ID" value="NZ_BAAAJT010000002.1"/>
</dbReference>
<name>A0ABW4TQC3_9ACTN</name>
<dbReference type="Pfam" id="PF03861">
    <property type="entry name" value="ANTAR"/>
    <property type="match status" value="1"/>
</dbReference>
<dbReference type="InterPro" id="IPR005561">
    <property type="entry name" value="ANTAR"/>
</dbReference>
<protein>
    <submittedName>
        <fullName evidence="4">GAF and ANTAR domain-containing protein</fullName>
    </submittedName>
</protein>
<dbReference type="EMBL" id="JBHUGD010000003">
    <property type="protein sequence ID" value="MFD1947246.1"/>
    <property type="molecule type" value="Genomic_DNA"/>
</dbReference>
<feature type="domain" description="ANTAR" evidence="3">
    <location>
        <begin position="147"/>
        <end position="230"/>
    </location>
</feature>
<comment type="caution">
    <text evidence="4">The sequence shown here is derived from an EMBL/GenBank/DDBJ whole genome shotgun (WGS) entry which is preliminary data.</text>
</comment>
<dbReference type="InterPro" id="IPR003018">
    <property type="entry name" value="GAF"/>
</dbReference>
<reference evidence="5" key="1">
    <citation type="journal article" date="2019" name="Int. J. Syst. Evol. Microbiol.">
        <title>The Global Catalogue of Microorganisms (GCM) 10K type strain sequencing project: providing services to taxonomists for standard genome sequencing and annotation.</title>
        <authorList>
            <consortium name="The Broad Institute Genomics Platform"/>
            <consortium name="The Broad Institute Genome Sequencing Center for Infectious Disease"/>
            <person name="Wu L."/>
            <person name="Ma J."/>
        </authorList>
    </citation>
    <scope>NUCLEOTIDE SEQUENCE [LARGE SCALE GENOMIC DNA]</scope>
    <source>
        <strain evidence="5">CGMCC 1.12477</strain>
    </source>
</reference>
<gene>
    <name evidence="4" type="ORF">ACFSDE_10625</name>
</gene>
<dbReference type="SMART" id="SM01012">
    <property type="entry name" value="ANTAR"/>
    <property type="match status" value="1"/>
</dbReference>
<keyword evidence="1" id="KW-0805">Transcription regulation</keyword>
<dbReference type="Proteomes" id="UP001597351">
    <property type="component" value="Unassembled WGS sequence"/>
</dbReference>
<evidence type="ECO:0000256" key="2">
    <source>
        <dbReference type="ARBA" id="ARBA00023163"/>
    </source>
</evidence>
<evidence type="ECO:0000256" key="1">
    <source>
        <dbReference type="ARBA" id="ARBA00023015"/>
    </source>
</evidence>
<dbReference type="Gene3D" id="1.10.10.10">
    <property type="entry name" value="Winged helix-like DNA-binding domain superfamily/Winged helix DNA-binding domain"/>
    <property type="match status" value="1"/>
</dbReference>
<dbReference type="InterPro" id="IPR036388">
    <property type="entry name" value="WH-like_DNA-bd_sf"/>
</dbReference>
<evidence type="ECO:0000259" key="3">
    <source>
        <dbReference type="SMART" id="SM01012"/>
    </source>
</evidence>
<keyword evidence="2" id="KW-0804">Transcription</keyword>
<dbReference type="InterPro" id="IPR029016">
    <property type="entry name" value="GAF-like_dom_sf"/>
</dbReference>
<organism evidence="4 5">
    <name type="scientific">Nocardioides aestuarii</name>
    <dbReference type="NCBI Taxonomy" id="252231"/>
    <lineage>
        <taxon>Bacteria</taxon>
        <taxon>Bacillati</taxon>
        <taxon>Actinomycetota</taxon>
        <taxon>Actinomycetes</taxon>
        <taxon>Propionibacteriales</taxon>
        <taxon>Nocardioidaceae</taxon>
        <taxon>Nocardioides</taxon>
    </lineage>
</organism>
<dbReference type="Gene3D" id="3.30.450.40">
    <property type="match status" value="1"/>
</dbReference>
<dbReference type="Pfam" id="PF01590">
    <property type="entry name" value="GAF"/>
    <property type="match status" value="1"/>
</dbReference>
<dbReference type="SUPFAM" id="SSF55781">
    <property type="entry name" value="GAF domain-like"/>
    <property type="match status" value="1"/>
</dbReference>
<sequence>MGLSIDAVREELDAAMSAVAPGIAAADELCAACVGLLEVDGAAVSMVYDGATRGTFGSSGAASRRLDEYQFTFGEGPCLDAVALGEVVHAADLDDPGEHRWPVFREAAIEDGVRGVFALPIMVTSVCVGALDLFRAAPGPLRGLHLAGARVAAELASSPLTTLITDLPRELPGEVSDPETWPDMDRIEVYQATGMLIAQLDVDADEALLRLRAHAVSTGQTASQVAWGILEGRLRLERDDHGGAGRGDR</sequence>
<proteinExistence type="predicted"/>
<keyword evidence="5" id="KW-1185">Reference proteome</keyword>
<evidence type="ECO:0000313" key="5">
    <source>
        <dbReference type="Proteomes" id="UP001597351"/>
    </source>
</evidence>
<accession>A0ABW4TQC3</accession>